<comment type="catalytic activity">
    <reaction evidence="10">
        <text>Couples ATP hydrolysis with the unwinding of duplex DNA by translocating in the 3'-5' direction.</text>
        <dbReference type="EC" id="5.6.2.4"/>
    </reaction>
</comment>
<dbReference type="InterPro" id="IPR002121">
    <property type="entry name" value="HRDC_dom"/>
</dbReference>
<evidence type="ECO:0000256" key="11">
    <source>
        <dbReference type="ARBA" id="ARBA00034808"/>
    </source>
</evidence>
<dbReference type="GO" id="GO:0005524">
    <property type="term" value="F:ATP binding"/>
    <property type="evidence" value="ECO:0007669"/>
    <property type="project" value="UniProtKB-KW"/>
</dbReference>
<keyword evidence="4" id="KW-0378">Hydrolase</keyword>
<dbReference type="GO" id="GO:0003677">
    <property type="term" value="F:DNA binding"/>
    <property type="evidence" value="ECO:0007669"/>
    <property type="project" value="UniProtKB-KW"/>
</dbReference>
<evidence type="ECO:0000256" key="2">
    <source>
        <dbReference type="ARBA" id="ARBA00022741"/>
    </source>
</evidence>
<accession>A0A2W4ZJN0</accession>
<evidence type="ECO:0000313" key="13">
    <source>
        <dbReference type="EMBL" id="PZO82604.1"/>
    </source>
</evidence>
<keyword evidence="2" id="KW-0547">Nucleotide-binding</keyword>
<keyword evidence="7" id="KW-0238">DNA-binding</keyword>
<evidence type="ECO:0000256" key="1">
    <source>
        <dbReference type="ARBA" id="ARBA00001946"/>
    </source>
</evidence>
<dbReference type="Pfam" id="PF00570">
    <property type="entry name" value="HRDC"/>
    <property type="match status" value="1"/>
</dbReference>
<dbReference type="FunFam" id="1.10.150.80:FF:000002">
    <property type="entry name" value="ATP-dependent DNA helicase RecQ"/>
    <property type="match status" value="1"/>
</dbReference>
<dbReference type="GO" id="GO:0016787">
    <property type="term" value="F:hydrolase activity"/>
    <property type="evidence" value="ECO:0007669"/>
    <property type="project" value="UniProtKB-KW"/>
</dbReference>
<dbReference type="InterPro" id="IPR044876">
    <property type="entry name" value="HRDC_dom_sf"/>
</dbReference>
<evidence type="ECO:0000256" key="4">
    <source>
        <dbReference type="ARBA" id="ARBA00022801"/>
    </source>
</evidence>
<evidence type="ECO:0000259" key="12">
    <source>
        <dbReference type="PROSITE" id="PS50967"/>
    </source>
</evidence>
<dbReference type="EMBL" id="QFNK01000258">
    <property type="protein sequence ID" value="PZO82604.1"/>
    <property type="molecule type" value="Genomic_DNA"/>
</dbReference>
<dbReference type="AlphaFoldDB" id="A0A2W4ZJN0"/>
<proteinExistence type="predicted"/>
<evidence type="ECO:0000256" key="5">
    <source>
        <dbReference type="ARBA" id="ARBA00022806"/>
    </source>
</evidence>
<evidence type="ECO:0000256" key="7">
    <source>
        <dbReference type="ARBA" id="ARBA00023125"/>
    </source>
</evidence>
<keyword evidence="5" id="KW-0347">Helicase</keyword>
<evidence type="ECO:0000313" key="14">
    <source>
        <dbReference type="Proteomes" id="UP000249557"/>
    </source>
</evidence>
<dbReference type="PROSITE" id="PS50967">
    <property type="entry name" value="HRDC"/>
    <property type="match status" value="1"/>
</dbReference>
<keyword evidence="9" id="KW-0413">Isomerase</keyword>
<feature type="domain" description="HRDC" evidence="12">
    <location>
        <begin position="18"/>
        <end position="94"/>
    </location>
</feature>
<evidence type="ECO:0000256" key="6">
    <source>
        <dbReference type="ARBA" id="ARBA00022840"/>
    </source>
</evidence>
<evidence type="ECO:0000256" key="10">
    <source>
        <dbReference type="ARBA" id="ARBA00034617"/>
    </source>
</evidence>
<dbReference type="GO" id="GO:0006281">
    <property type="term" value="P:DNA repair"/>
    <property type="evidence" value="ECO:0007669"/>
    <property type="project" value="UniProtKB-KW"/>
</dbReference>
<dbReference type="GO" id="GO:0043138">
    <property type="term" value="F:3'-5' DNA helicase activity"/>
    <property type="evidence" value="ECO:0007669"/>
    <property type="project" value="UniProtKB-EC"/>
</dbReference>
<evidence type="ECO:0000256" key="9">
    <source>
        <dbReference type="ARBA" id="ARBA00023235"/>
    </source>
</evidence>
<dbReference type="Gene3D" id="1.10.150.80">
    <property type="entry name" value="HRDC domain"/>
    <property type="match status" value="1"/>
</dbReference>
<organism evidence="13 14">
    <name type="scientific">Micavibrio aeruginosavorus</name>
    <dbReference type="NCBI Taxonomy" id="349221"/>
    <lineage>
        <taxon>Bacteria</taxon>
        <taxon>Pseudomonadati</taxon>
        <taxon>Bdellovibrionota</taxon>
        <taxon>Bdellovibrionia</taxon>
        <taxon>Bdellovibrionales</taxon>
        <taxon>Pseudobdellovibrionaceae</taxon>
        <taxon>Micavibrio</taxon>
    </lineage>
</organism>
<dbReference type="Proteomes" id="UP000249557">
    <property type="component" value="Unassembled WGS sequence"/>
</dbReference>
<keyword evidence="6" id="KW-0067">ATP-binding</keyword>
<dbReference type="InterPro" id="IPR010997">
    <property type="entry name" value="HRDC-like_sf"/>
</dbReference>
<dbReference type="SMART" id="SM00341">
    <property type="entry name" value="HRDC"/>
    <property type="match status" value="1"/>
</dbReference>
<keyword evidence="8" id="KW-0234">DNA repair</keyword>
<protein>
    <recommendedName>
        <fullName evidence="11">DNA 3'-5' helicase</fullName>
        <ecNumber evidence="11">5.6.2.4</ecNumber>
    </recommendedName>
</protein>
<comment type="caution">
    <text evidence="13">The sequence shown here is derived from an EMBL/GenBank/DDBJ whole genome shotgun (WGS) entry which is preliminary data.</text>
</comment>
<keyword evidence="3" id="KW-0227">DNA damage</keyword>
<gene>
    <name evidence="13" type="ORF">DI626_10045</name>
</gene>
<name>A0A2W4ZJN0_9BACT</name>
<sequence length="94" mass="10484">MRAAKTGRGGAQDIVLEDEADRELFAILKDLRLSIAREQNLPPYVVFHDKTLTEIAIKKPSTMDEFASIGGVGNSKLEKYGRCFVDAVKNWSQN</sequence>
<dbReference type="EC" id="5.6.2.4" evidence="11"/>
<dbReference type="SUPFAM" id="SSF47819">
    <property type="entry name" value="HRDC-like"/>
    <property type="match status" value="1"/>
</dbReference>
<reference evidence="13 14" key="1">
    <citation type="submission" date="2017-08" db="EMBL/GenBank/DDBJ databases">
        <title>Infants hospitalized years apart are colonized by the same room-sourced microbial strains.</title>
        <authorList>
            <person name="Brooks B."/>
            <person name="Olm M.R."/>
            <person name="Firek B.A."/>
            <person name="Baker R."/>
            <person name="Thomas B.C."/>
            <person name="Morowitz M.J."/>
            <person name="Banfield J.F."/>
        </authorList>
    </citation>
    <scope>NUCLEOTIDE SEQUENCE [LARGE SCALE GENOMIC DNA]</scope>
    <source>
        <strain evidence="13">S2_018_000_R2_104</strain>
    </source>
</reference>
<comment type="cofactor">
    <cofactor evidence="1">
        <name>Mg(2+)</name>
        <dbReference type="ChEBI" id="CHEBI:18420"/>
    </cofactor>
</comment>
<evidence type="ECO:0000256" key="3">
    <source>
        <dbReference type="ARBA" id="ARBA00022763"/>
    </source>
</evidence>
<evidence type="ECO:0000256" key="8">
    <source>
        <dbReference type="ARBA" id="ARBA00023204"/>
    </source>
</evidence>